<evidence type="ECO:0000313" key="2">
    <source>
        <dbReference type="EMBL" id="AXY03534.1"/>
    </source>
</evidence>
<name>A0ABM6Z0D8_9VIBR</name>
<dbReference type="RefSeq" id="WP_128813420.1">
    <property type="nucleotide sequence ID" value="NZ_CP032094.1"/>
</dbReference>
<feature type="chain" id="PRO_5045389758" evidence="1">
    <location>
        <begin position="22"/>
        <end position="317"/>
    </location>
</feature>
<organism evidence="2 3">
    <name type="scientific">Vibrio alfacsensis</name>
    <dbReference type="NCBI Taxonomy" id="1074311"/>
    <lineage>
        <taxon>Bacteria</taxon>
        <taxon>Pseudomonadati</taxon>
        <taxon>Pseudomonadota</taxon>
        <taxon>Gammaproteobacteria</taxon>
        <taxon>Vibrionales</taxon>
        <taxon>Vibrionaceae</taxon>
        <taxon>Vibrio</taxon>
    </lineage>
</organism>
<proteinExistence type="predicted"/>
<dbReference type="Pfam" id="PF11059">
    <property type="entry name" value="DUF2860"/>
    <property type="match status" value="1"/>
</dbReference>
<evidence type="ECO:0000256" key="1">
    <source>
        <dbReference type="SAM" id="SignalP"/>
    </source>
</evidence>
<dbReference type="EMBL" id="CP032094">
    <property type="protein sequence ID" value="AXY03534.1"/>
    <property type="molecule type" value="Genomic_DNA"/>
</dbReference>
<sequence length="317" mass="35307">MNKTLLSVFSLLPISIASASAFDSSRFTGEISLNSGFSTTNSNLDTNGSEQINHLGKGGSSSSAFIAPLGNLYYALNEQNNQRLYLGTSRDDLAVGTLAFELGYQYDFLNGTKLDIGYLPTVLADEVWTNPYLTEQERETTDRQGNAYRLKLSNLWNSGVSFDMAYATAEIDNEGINHAELLRDSETYYIKGQYRTMLNANSGYITAFSYTDHDADGSAASFNAYKGELSYFYLTSNYKLALTGSYTLRDFSAENPVFSKTRSDDVYRLFLAYEYNNIPGWDNWSVTSFVGGTINDSNIDFYSSDSLLISIGMNYKF</sequence>
<keyword evidence="3" id="KW-1185">Reference proteome</keyword>
<gene>
    <name evidence="2" type="ORF">D1115_22070</name>
</gene>
<reference evidence="2 3" key="1">
    <citation type="submission" date="2018-08" db="EMBL/GenBank/DDBJ databases">
        <title>Genomic taxonomy of the Vibrionaceae family.</title>
        <authorList>
            <person name="Gomez-Gil B."/>
            <person name="Tanaka M."/>
            <person name="Sawabe T."/>
            <person name="Enciso-Ibarra K."/>
        </authorList>
    </citation>
    <scope>NUCLEOTIDE SEQUENCE [LARGE SCALE GENOMIC DNA]</scope>
    <source>
        <strain evidence="2 3">CAIM 1831</strain>
    </source>
</reference>
<dbReference type="Proteomes" id="UP000262832">
    <property type="component" value="Chromosome II"/>
</dbReference>
<evidence type="ECO:0000313" key="3">
    <source>
        <dbReference type="Proteomes" id="UP000262832"/>
    </source>
</evidence>
<dbReference type="PIRSF" id="PIRSF028696">
    <property type="entry name" value="UCP028696"/>
    <property type="match status" value="1"/>
</dbReference>
<keyword evidence="1" id="KW-0732">Signal</keyword>
<dbReference type="InterPro" id="IPR016896">
    <property type="entry name" value="DUF2860"/>
</dbReference>
<accession>A0ABM6Z0D8</accession>
<protein>
    <submittedName>
        <fullName evidence="2">DUF2860 domain-containing protein</fullName>
    </submittedName>
</protein>
<feature type="signal peptide" evidence="1">
    <location>
        <begin position="1"/>
        <end position="21"/>
    </location>
</feature>